<dbReference type="PANTHER" id="PTHR16228">
    <property type="entry name" value="DIVALENT CATION TRANSPORTER SOLUTE CARRIER FAMILY 41"/>
    <property type="match status" value="1"/>
</dbReference>
<evidence type="ECO:0000256" key="2">
    <source>
        <dbReference type="SAM" id="Phobius"/>
    </source>
</evidence>
<organism evidence="5">
    <name type="scientific">Hymenolepis diminuta</name>
    <name type="common">Rat tapeworm</name>
    <dbReference type="NCBI Taxonomy" id="6216"/>
    <lineage>
        <taxon>Eukaryota</taxon>
        <taxon>Metazoa</taxon>
        <taxon>Spiralia</taxon>
        <taxon>Lophotrochozoa</taxon>
        <taxon>Platyhelminthes</taxon>
        <taxon>Cestoda</taxon>
        <taxon>Eucestoda</taxon>
        <taxon>Cyclophyllidea</taxon>
        <taxon>Hymenolepididae</taxon>
        <taxon>Hymenolepis</taxon>
    </lineage>
</organism>
<reference evidence="5" key="1">
    <citation type="submission" date="2017-02" db="UniProtKB">
        <authorList>
            <consortium name="WormBaseParasite"/>
        </authorList>
    </citation>
    <scope>IDENTIFICATION</scope>
</reference>
<keyword evidence="2" id="KW-0812">Transmembrane</keyword>
<dbReference type="Proteomes" id="UP000274504">
    <property type="component" value="Unassembled WGS sequence"/>
</dbReference>
<feature type="transmembrane region" description="Helical" evidence="2">
    <location>
        <begin position="111"/>
        <end position="131"/>
    </location>
</feature>
<dbReference type="STRING" id="6216.A0A0R3SW76"/>
<gene>
    <name evidence="3" type="ORF">HDID_LOCUS9899</name>
</gene>
<dbReference type="PANTHER" id="PTHR16228:SF7">
    <property type="entry name" value="SLC41A_MGTE INTEGRAL MEMBRANE DOMAIN-CONTAINING PROTEIN"/>
    <property type="match status" value="1"/>
</dbReference>
<keyword evidence="2" id="KW-0472">Membrane</keyword>
<keyword evidence="2" id="KW-1133">Transmembrane helix</keyword>
<feature type="transmembrane region" description="Helical" evidence="2">
    <location>
        <begin position="20"/>
        <end position="43"/>
    </location>
</feature>
<dbReference type="InterPro" id="IPR045349">
    <property type="entry name" value="SLC41A1-3"/>
</dbReference>
<evidence type="ECO:0000313" key="5">
    <source>
        <dbReference type="WBParaSite" id="HDID_0000990101-mRNA-1"/>
    </source>
</evidence>
<accession>A0A0R3SW76</accession>
<dbReference type="EMBL" id="UYSG01011436">
    <property type="protein sequence ID" value="VDL62318.1"/>
    <property type="molecule type" value="Genomic_DNA"/>
</dbReference>
<feature type="transmembrane region" description="Helical" evidence="2">
    <location>
        <begin position="311"/>
        <end position="335"/>
    </location>
</feature>
<sequence>MLIVVYLCVKYSIDPDNVAAPLAAALGDFFVLLIMILVVWTIESCKIHFIFFRNLINYLCSPFNNVYLPRIVFESPFPAYLGMSCCVVFAFGPALSYLRGSKSENCLAADYITLIHCLVPLLTAVLLSRYVSYHSSIYLINVFYNINLNGKGSYGGYFTIEELVYYRSPQSVMTESCNVFFRIGVGGNLASILISRMTTRLSIVSKPMITENIVNQINAATPFSCFHSVGKEHSSPEGSVTRSDSDEDGTLERSRPVGSLKATEMAVTQAISDSNTSTCGLLTLCLPLHSMLLVINYIVSSLFHESSGSNAFSISVILAYLAAGFLQVFVLLLFARMLVLRRWLSLARHQQQQVSANTRVSAGGLAALDLTGIAVTTGLGDFVGTAFLATFLRFAESS</sequence>
<evidence type="ECO:0000256" key="1">
    <source>
        <dbReference type="SAM" id="MobiDB-lite"/>
    </source>
</evidence>
<protein>
    <submittedName>
        <fullName evidence="5">MgtE domain-containing protein</fullName>
    </submittedName>
</protein>
<feature type="transmembrane region" description="Helical" evidence="2">
    <location>
        <begin position="55"/>
        <end position="73"/>
    </location>
</feature>
<evidence type="ECO:0000313" key="4">
    <source>
        <dbReference type="Proteomes" id="UP000274504"/>
    </source>
</evidence>
<dbReference type="GO" id="GO:0005886">
    <property type="term" value="C:plasma membrane"/>
    <property type="evidence" value="ECO:0007669"/>
    <property type="project" value="TreeGrafter"/>
</dbReference>
<dbReference type="GO" id="GO:0008324">
    <property type="term" value="F:monoatomic cation transmembrane transporter activity"/>
    <property type="evidence" value="ECO:0007669"/>
    <property type="project" value="InterPro"/>
</dbReference>
<dbReference type="OrthoDB" id="6271317at2759"/>
<feature type="region of interest" description="Disordered" evidence="1">
    <location>
        <begin position="229"/>
        <end position="255"/>
    </location>
</feature>
<feature type="transmembrane region" description="Helical" evidence="2">
    <location>
        <begin position="279"/>
        <end position="299"/>
    </location>
</feature>
<reference evidence="3 4" key="2">
    <citation type="submission" date="2018-11" db="EMBL/GenBank/DDBJ databases">
        <authorList>
            <consortium name="Pathogen Informatics"/>
        </authorList>
    </citation>
    <scope>NUCLEOTIDE SEQUENCE [LARGE SCALE GENOMIC DNA]</scope>
</reference>
<dbReference type="AlphaFoldDB" id="A0A0R3SW76"/>
<evidence type="ECO:0000313" key="3">
    <source>
        <dbReference type="EMBL" id="VDL62318.1"/>
    </source>
</evidence>
<proteinExistence type="predicted"/>
<dbReference type="WBParaSite" id="HDID_0000990101-mRNA-1">
    <property type="protein sequence ID" value="HDID_0000990101-mRNA-1"/>
    <property type="gene ID" value="HDID_0000990101"/>
</dbReference>
<name>A0A0R3SW76_HYMDI</name>
<dbReference type="InterPro" id="IPR036739">
    <property type="entry name" value="SLC41_membr_dom_sf"/>
</dbReference>
<feature type="transmembrane region" description="Helical" evidence="2">
    <location>
        <begin position="79"/>
        <end position="99"/>
    </location>
</feature>
<feature type="transmembrane region" description="Helical" evidence="2">
    <location>
        <begin position="179"/>
        <end position="198"/>
    </location>
</feature>
<dbReference type="SUPFAM" id="SSF161093">
    <property type="entry name" value="MgtE membrane domain-like"/>
    <property type="match status" value="1"/>
</dbReference>